<evidence type="ECO:0008006" key="4">
    <source>
        <dbReference type="Google" id="ProtNLM"/>
    </source>
</evidence>
<name>A0A7C9F8Z0_9BACT</name>
<proteinExistence type="predicted"/>
<gene>
    <name evidence="2" type="ORF">GBK04_27435</name>
</gene>
<accession>A0A7C9F8Z0</accession>
<evidence type="ECO:0000256" key="1">
    <source>
        <dbReference type="SAM" id="SignalP"/>
    </source>
</evidence>
<feature type="signal peptide" evidence="1">
    <location>
        <begin position="1"/>
        <end position="19"/>
    </location>
</feature>
<reference evidence="2 3" key="1">
    <citation type="submission" date="2019-10" db="EMBL/GenBank/DDBJ databases">
        <title>Draft Genome Sequence of Cytophagaceae sp. SJW1-29.</title>
        <authorList>
            <person name="Choi A."/>
        </authorList>
    </citation>
    <scope>NUCLEOTIDE SEQUENCE [LARGE SCALE GENOMIC DNA]</scope>
    <source>
        <strain evidence="2 3">SJW1-29</strain>
    </source>
</reference>
<dbReference type="EMBL" id="WHLY01000002">
    <property type="protein sequence ID" value="MPR36966.1"/>
    <property type="molecule type" value="Genomic_DNA"/>
</dbReference>
<sequence length="190" mass="20703">MKKLVVLIAFVVSSPTGFAQNYPGVERKGFIIGVGAGLNVFGVEDRGPGATLDYTSSGISLPNLKLGLMISKRTALLLQMPGSIYQTEGRDRSFEAVIPTIQHWLGERFWVSGGAGLGVDLPDLCDFNEQSHGKINLGYALSVGAGYEIVQRKNYAFDIQTRVQYGNTYLENNIERSSTAISLGVGFNWY</sequence>
<feature type="chain" id="PRO_5028929795" description="Outer membrane beta-barrel protein" evidence="1">
    <location>
        <begin position="20"/>
        <end position="190"/>
    </location>
</feature>
<comment type="caution">
    <text evidence="2">The sequence shown here is derived from an EMBL/GenBank/DDBJ whole genome shotgun (WGS) entry which is preliminary data.</text>
</comment>
<evidence type="ECO:0000313" key="2">
    <source>
        <dbReference type="EMBL" id="MPR36966.1"/>
    </source>
</evidence>
<dbReference type="SUPFAM" id="SSF56925">
    <property type="entry name" value="OMPA-like"/>
    <property type="match status" value="1"/>
</dbReference>
<dbReference type="RefSeq" id="WP_152765325.1">
    <property type="nucleotide sequence ID" value="NZ_WHLY01000002.1"/>
</dbReference>
<dbReference type="AlphaFoldDB" id="A0A7C9F8Z0"/>
<keyword evidence="3" id="KW-1185">Reference proteome</keyword>
<evidence type="ECO:0000313" key="3">
    <source>
        <dbReference type="Proteomes" id="UP000479293"/>
    </source>
</evidence>
<protein>
    <recommendedName>
        <fullName evidence="4">Outer membrane beta-barrel protein</fullName>
    </recommendedName>
</protein>
<keyword evidence="1" id="KW-0732">Signal</keyword>
<organism evidence="2 3">
    <name type="scientific">Salmonirosea aquatica</name>
    <dbReference type="NCBI Taxonomy" id="2654236"/>
    <lineage>
        <taxon>Bacteria</taxon>
        <taxon>Pseudomonadati</taxon>
        <taxon>Bacteroidota</taxon>
        <taxon>Cytophagia</taxon>
        <taxon>Cytophagales</taxon>
        <taxon>Spirosomataceae</taxon>
        <taxon>Salmonirosea</taxon>
    </lineage>
</organism>
<dbReference type="Proteomes" id="UP000479293">
    <property type="component" value="Unassembled WGS sequence"/>
</dbReference>
<dbReference type="InterPro" id="IPR011250">
    <property type="entry name" value="OMP/PagP_B-barrel"/>
</dbReference>